<dbReference type="Proteomes" id="UP000807353">
    <property type="component" value="Unassembled WGS sequence"/>
</dbReference>
<dbReference type="GO" id="GO:0046856">
    <property type="term" value="P:phosphatidylinositol dephosphorylation"/>
    <property type="evidence" value="ECO:0007669"/>
    <property type="project" value="InterPro"/>
</dbReference>
<dbReference type="InterPro" id="IPR046985">
    <property type="entry name" value="IP5"/>
</dbReference>
<evidence type="ECO:0000313" key="4">
    <source>
        <dbReference type="Proteomes" id="UP000807353"/>
    </source>
</evidence>
<gene>
    <name evidence="3" type="ORF">BDZ94DRAFT_1168656</name>
</gene>
<evidence type="ECO:0000313" key="3">
    <source>
        <dbReference type="EMBL" id="KAF9460960.1"/>
    </source>
</evidence>
<dbReference type="OrthoDB" id="2248459at2759"/>
<evidence type="ECO:0000259" key="2">
    <source>
        <dbReference type="SMART" id="SM00128"/>
    </source>
</evidence>
<dbReference type="PANTHER" id="PTHR11200">
    <property type="entry name" value="INOSITOL 5-PHOSPHATASE"/>
    <property type="match status" value="1"/>
</dbReference>
<dbReference type="EMBL" id="MU150291">
    <property type="protein sequence ID" value="KAF9460960.1"/>
    <property type="molecule type" value="Genomic_DNA"/>
</dbReference>
<dbReference type="Gene3D" id="2.130.10.10">
    <property type="entry name" value="YVTN repeat-like/Quinoprotein amine dehydrogenase"/>
    <property type="match status" value="1"/>
</dbReference>
<dbReference type="SMART" id="SM00128">
    <property type="entry name" value="IPPc"/>
    <property type="match status" value="1"/>
</dbReference>
<dbReference type="InterPro" id="IPR036691">
    <property type="entry name" value="Endo/exonu/phosph_ase_sf"/>
</dbReference>
<comment type="caution">
    <text evidence="3">The sequence shown here is derived from an EMBL/GenBank/DDBJ whole genome shotgun (WGS) entry which is preliminary data.</text>
</comment>
<name>A0A9P6CG79_9AGAR</name>
<dbReference type="SUPFAM" id="SSF50978">
    <property type="entry name" value="WD40 repeat-like"/>
    <property type="match status" value="1"/>
</dbReference>
<organism evidence="3 4">
    <name type="scientific">Collybia nuda</name>
    <dbReference type="NCBI Taxonomy" id="64659"/>
    <lineage>
        <taxon>Eukaryota</taxon>
        <taxon>Fungi</taxon>
        <taxon>Dikarya</taxon>
        <taxon>Basidiomycota</taxon>
        <taxon>Agaricomycotina</taxon>
        <taxon>Agaricomycetes</taxon>
        <taxon>Agaricomycetidae</taxon>
        <taxon>Agaricales</taxon>
        <taxon>Tricholomatineae</taxon>
        <taxon>Clitocybaceae</taxon>
        <taxon>Collybia</taxon>
    </lineage>
</organism>
<feature type="compositionally biased region" description="Acidic residues" evidence="1">
    <location>
        <begin position="150"/>
        <end position="159"/>
    </location>
</feature>
<feature type="compositionally biased region" description="Low complexity" evidence="1">
    <location>
        <begin position="166"/>
        <end position="182"/>
    </location>
</feature>
<dbReference type="GO" id="GO:0004439">
    <property type="term" value="F:phosphatidylinositol-4,5-bisphosphate 5-phosphatase activity"/>
    <property type="evidence" value="ECO:0007669"/>
    <property type="project" value="TreeGrafter"/>
</dbReference>
<accession>A0A9P6CG79</accession>
<dbReference type="AlphaFoldDB" id="A0A9P6CG79"/>
<evidence type="ECO:0000256" key="1">
    <source>
        <dbReference type="SAM" id="MobiDB-lite"/>
    </source>
</evidence>
<dbReference type="PANTHER" id="PTHR11200:SF240">
    <property type="entry name" value="INOSITOL POLYPHOSPHATE 5-PHOSPHATASE C9G1.10C-RELATED"/>
    <property type="match status" value="1"/>
</dbReference>
<feature type="compositionally biased region" description="Pro residues" evidence="1">
    <location>
        <begin position="86"/>
        <end position="98"/>
    </location>
</feature>
<feature type="compositionally biased region" description="Low complexity" evidence="1">
    <location>
        <begin position="44"/>
        <end position="68"/>
    </location>
</feature>
<keyword evidence="4" id="KW-1185">Reference proteome</keyword>
<dbReference type="Gene3D" id="3.60.10.10">
    <property type="entry name" value="Endonuclease/exonuclease/phosphatase"/>
    <property type="match status" value="1"/>
</dbReference>
<sequence>MHEGSTSSLGESSQTSSENDLSSSLSRSPRSSALLPPRPPPRSRPSAQPSIFDAPLYSSPSTSSSTLAPPLPSRRCTAPQGNEAPTAPPRLPIRPPLGIPAHLGPPDSPNPSPVSERKSFGSSRLPPPPTRTIALGDKLPPARRPPSPSSDEDSGEEDDPKSQGVDSLPDSSRSSRRPPLLSFREGHSEPKISVHSFAGHACVAGTTVVVSHHHHLKVYDIAISDIPIHAVDTKDIGTKDIKVTSMEFRPSLNKGDRGFLLWVGTKDGHIVEIDVRTASVTGSKYAAHIHAVTHIFRHGRMMVTLDDSGKCLIFAPDSDTEDISLGYTQPRVMRIADKQDFVKLIGTQLWTAARNDQQAIGTALKTPIIRLYDIFVPGSLPRTLLPTEHVGAVTAVTMVPSQPDYAYVGHEAGFVTVWLMSAEDGMPRCMEVMKVSASDILCLEGVNDRLWAGGRSGMITAYDVSHKPWLVTNSWMAHPGLPVLKMMVDHYGIDKTGRLCVVSLGRDEQLRLWDGLLGLDWVDEELLKRETAFSTFRNLTVLLISWNCDSAKPDSLTGDPANVNFLNDALHSVESPDIVSFGFQEVIDLESRKMAAKNVILGSKKKSEDGGLSEKVTGAYKRWYDRLILVMRQALPEDQYVIMHTESLVGLFSCIFIKQTERHKLGDVAVTTIKRGMGGRYGNKGGIVARMVIEDSSICLINVHLGAGQNAVRQRNADVAAMLEEKAVFPETDHPVAYVGGGDGSTVLDHEIVFVNGDMNYRIDYRRDAIIAAIRSEDLASLLNHDQLLREIKFNRGCRFRGFLEGPLTFAPTYKYDPRSNEYDSSEKRRSPAWCDRVLWKSRIPERVHQLHYQRYEANVSDHRPISAAFTITIKRVKQDIRANVKTQVEKLWIDEQARLLLASKKFYVQQALA</sequence>
<dbReference type="Pfam" id="PF22669">
    <property type="entry name" value="Exo_endo_phos2"/>
    <property type="match status" value="1"/>
</dbReference>
<dbReference type="InterPro" id="IPR000300">
    <property type="entry name" value="IPPc"/>
</dbReference>
<dbReference type="SUPFAM" id="SSF56219">
    <property type="entry name" value="DNase I-like"/>
    <property type="match status" value="1"/>
</dbReference>
<proteinExistence type="predicted"/>
<protein>
    <submittedName>
        <fullName evidence="3">DNase I-like protein</fullName>
    </submittedName>
</protein>
<dbReference type="InterPro" id="IPR036322">
    <property type="entry name" value="WD40_repeat_dom_sf"/>
</dbReference>
<feature type="domain" description="Inositol polyphosphate-related phosphatase" evidence="2">
    <location>
        <begin position="537"/>
        <end position="878"/>
    </location>
</feature>
<feature type="compositionally biased region" description="Low complexity" evidence="1">
    <location>
        <begin position="1"/>
        <end position="35"/>
    </location>
</feature>
<reference evidence="3" key="1">
    <citation type="submission" date="2020-11" db="EMBL/GenBank/DDBJ databases">
        <authorList>
            <consortium name="DOE Joint Genome Institute"/>
            <person name="Ahrendt S."/>
            <person name="Riley R."/>
            <person name="Andreopoulos W."/>
            <person name="Labutti K."/>
            <person name="Pangilinan J."/>
            <person name="Ruiz-Duenas F.J."/>
            <person name="Barrasa J.M."/>
            <person name="Sanchez-Garcia M."/>
            <person name="Camarero S."/>
            <person name="Miyauchi S."/>
            <person name="Serrano A."/>
            <person name="Linde D."/>
            <person name="Babiker R."/>
            <person name="Drula E."/>
            <person name="Ayuso-Fernandez I."/>
            <person name="Pacheco R."/>
            <person name="Padilla G."/>
            <person name="Ferreira P."/>
            <person name="Barriuso J."/>
            <person name="Kellner H."/>
            <person name="Castanera R."/>
            <person name="Alfaro M."/>
            <person name="Ramirez L."/>
            <person name="Pisabarro A.G."/>
            <person name="Kuo A."/>
            <person name="Tritt A."/>
            <person name="Lipzen A."/>
            <person name="He G."/>
            <person name="Yan M."/>
            <person name="Ng V."/>
            <person name="Cullen D."/>
            <person name="Martin F."/>
            <person name="Rosso M.-N."/>
            <person name="Henrissat B."/>
            <person name="Hibbett D."/>
            <person name="Martinez A.T."/>
            <person name="Grigoriev I.V."/>
        </authorList>
    </citation>
    <scope>NUCLEOTIDE SEQUENCE</scope>
    <source>
        <strain evidence="3">CBS 247.69</strain>
    </source>
</reference>
<feature type="region of interest" description="Disordered" evidence="1">
    <location>
        <begin position="1"/>
        <end position="184"/>
    </location>
</feature>
<dbReference type="InterPro" id="IPR015943">
    <property type="entry name" value="WD40/YVTN_repeat-like_dom_sf"/>
</dbReference>